<dbReference type="Proteomes" id="UP001165063">
    <property type="component" value="Unassembled WGS sequence"/>
</dbReference>
<accession>A0A9W6YQT7</accession>
<protein>
    <submittedName>
        <fullName evidence="4">Unnamed protein product</fullName>
    </submittedName>
</protein>
<comment type="similarity">
    <text evidence="1">Belongs to the universal ribosomal protein uL10 family.</text>
</comment>
<gene>
    <name evidence="4" type="ORF">Amon01_000092900</name>
</gene>
<dbReference type="InterPro" id="IPR047865">
    <property type="entry name" value="Ribosomal_uL10_bac_type"/>
</dbReference>
<keyword evidence="5" id="KW-1185">Reference proteome</keyword>
<dbReference type="AlphaFoldDB" id="A0A9W6YQT7"/>
<name>A0A9W6YQT7_AMBMO</name>
<sequence>MSKIFSSILRTGLRASSLLQTTPQTTFTAIRCLSTIQPTDAVSPPPPAPAAVRNLVKPEGSRKTYLMDIYKHFWENNEIVLFAHHNNLLATDNEKIRKQLLHAGADYRKVKNSIFKHYLRASNHSDPASKAATRQIKRNKIRHPLESLLKGPTALILIKDLDPKTVKEVLKVLKSQNERLFLMGGRIGADVSAVEKIQEFQDLKSLPELHAELAGILTMLSGAGLVRTLESASNMLYLTLDSHKTEMEKPADGENAPADGESK</sequence>
<evidence type="ECO:0000256" key="2">
    <source>
        <dbReference type="ARBA" id="ARBA00022980"/>
    </source>
</evidence>
<dbReference type="GO" id="GO:1990904">
    <property type="term" value="C:ribonucleoprotein complex"/>
    <property type="evidence" value="ECO:0007669"/>
    <property type="project" value="UniProtKB-KW"/>
</dbReference>
<dbReference type="SUPFAM" id="SSF160369">
    <property type="entry name" value="Ribosomal protein L10-like"/>
    <property type="match status" value="1"/>
</dbReference>
<dbReference type="Gene3D" id="3.30.70.1730">
    <property type="match status" value="1"/>
</dbReference>
<evidence type="ECO:0000256" key="1">
    <source>
        <dbReference type="ARBA" id="ARBA00008889"/>
    </source>
</evidence>
<evidence type="ECO:0000313" key="4">
    <source>
        <dbReference type="EMBL" id="GMG20041.1"/>
    </source>
</evidence>
<dbReference type="EMBL" id="BSXU01000269">
    <property type="protein sequence ID" value="GMG20041.1"/>
    <property type="molecule type" value="Genomic_DNA"/>
</dbReference>
<dbReference type="PANTHER" id="PTHR11560">
    <property type="entry name" value="39S RIBOSOMAL PROTEIN L10, MITOCHONDRIAL"/>
    <property type="match status" value="1"/>
</dbReference>
<comment type="caution">
    <text evidence="4">The sequence shown here is derived from an EMBL/GenBank/DDBJ whole genome shotgun (WGS) entry which is preliminary data.</text>
</comment>
<dbReference type="Pfam" id="PF00466">
    <property type="entry name" value="Ribosomal_L10"/>
    <property type="match status" value="1"/>
</dbReference>
<dbReference type="GO" id="GO:0005840">
    <property type="term" value="C:ribosome"/>
    <property type="evidence" value="ECO:0007669"/>
    <property type="project" value="UniProtKB-KW"/>
</dbReference>
<evidence type="ECO:0000313" key="5">
    <source>
        <dbReference type="Proteomes" id="UP001165063"/>
    </source>
</evidence>
<organism evidence="4 5">
    <name type="scientific">Ambrosiozyma monospora</name>
    <name type="common">Yeast</name>
    <name type="synonym">Endomycopsis monosporus</name>
    <dbReference type="NCBI Taxonomy" id="43982"/>
    <lineage>
        <taxon>Eukaryota</taxon>
        <taxon>Fungi</taxon>
        <taxon>Dikarya</taxon>
        <taxon>Ascomycota</taxon>
        <taxon>Saccharomycotina</taxon>
        <taxon>Pichiomycetes</taxon>
        <taxon>Pichiales</taxon>
        <taxon>Pichiaceae</taxon>
        <taxon>Ambrosiozyma</taxon>
    </lineage>
</organism>
<proteinExistence type="inferred from homology"/>
<reference evidence="4" key="1">
    <citation type="submission" date="2023-04" db="EMBL/GenBank/DDBJ databases">
        <title>Ambrosiozyma monospora NBRC 1965.</title>
        <authorList>
            <person name="Ichikawa N."/>
            <person name="Sato H."/>
            <person name="Tonouchi N."/>
        </authorList>
    </citation>
    <scope>NUCLEOTIDE SEQUENCE</scope>
    <source>
        <strain evidence="4">NBRC 1965</strain>
    </source>
</reference>
<keyword evidence="2" id="KW-0689">Ribosomal protein</keyword>
<dbReference type="InterPro" id="IPR043141">
    <property type="entry name" value="Ribosomal_uL10-like_sf"/>
</dbReference>
<evidence type="ECO:0000256" key="3">
    <source>
        <dbReference type="ARBA" id="ARBA00023274"/>
    </source>
</evidence>
<dbReference type="InterPro" id="IPR001790">
    <property type="entry name" value="Ribosomal_uL10"/>
</dbReference>
<keyword evidence="3" id="KW-0687">Ribonucleoprotein</keyword>
<dbReference type="OrthoDB" id="360689at2759"/>